<comment type="caution">
    <text evidence="2">The sequence shown here is derived from an EMBL/GenBank/DDBJ whole genome shotgun (WGS) entry which is preliminary data.</text>
</comment>
<keyword evidence="2" id="KW-0695">RNA-directed DNA polymerase</keyword>
<dbReference type="OrthoDB" id="425619at2759"/>
<dbReference type="AlphaFoldDB" id="A0A225VVB5"/>
<keyword evidence="2" id="KW-0808">Transferase</keyword>
<feature type="region of interest" description="Disordered" evidence="1">
    <location>
        <begin position="104"/>
        <end position="123"/>
    </location>
</feature>
<keyword evidence="2" id="KW-0548">Nucleotidyltransferase</keyword>
<accession>A0A225VVB5</accession>
<name>A0A225VVB5_9STRA</name>
<proteinExistence type="predicted"/>
<keyword evidence="3" id="KW-1185">Reference proteome</keyword>
<evidence type="ECO:0000313" key="2">
    <source>
        <dbReference type="EMBL" id="OWZ08838.1"/>
    </source>
</evidence>
<reference evidence="3" key="1">
    <citation type="submission" date="2017-03" db="EMBL/GenBank/DDBJ databases">
        <title>Phytopthora megakarya and P. palmivora, two closely related causual agents of cacao black pod achieved similar genome size and gene model numbers by different mechanisms.</title>
        <authorList>
            <person name="Ali S."/>
            <person name="Shao J."/>
            <person name="Larry D.J."/>
            <person name="Kronmiller B."/>
            <person name="Shen D."/>
            <person name="Strem M.D."/>
            <person name="Melnick R.L."/>
            <person name="Guiltinan M.J."/>
            <person name="Tyler B.M."/>
            <person name="Meinhardt L.W."/>
            <person name="Bailey B.A."/>
        </authorList>
    </citation>
    <scope>NUCLEOTIDE SEQUENCE [LARGE SCALE GENOMIC DNA]</scope>
    <source>
        <strain evidence="3">zdho120</strain>
    </source>
</reference>
<organism evidence="2 3">
    <name type="scientific">Phytophthora megakarya</name>
    <dbReference type="NCBI Taxonomy" id="4795"/>
    <lineage>
        <taxon>Eukaryota</taxon>
        <taxon>Sar</taxon>
        <taxon>Stramenopiles</taxon>
        <taxon>Oomycota</taxon>
        <taxon>Peronosporomycetes</taxon>
        <taxon>Peronosporales</taxon>
        <taxon>Peronosporaceae</taxon>
        <taxon>Phytophthora</taxon>
    </lineage>
</organism>
<dbReference type="GO" id="GO:0003964">
    <property type="term" value="F:RNA-directed DNA polymerase activity"/>
    <property type="evidence" value="ECO:0007669"/>
    <property type="project" value="UniProtKB-KW"/>
</dbReference>
<dbReference type="Proteomes" id="UP000198211">
    <property type="component" value="Unassembled WGS sequence"/>
</dbReference>
<dbReference type="EMBL" id="NBNE01003004">
    <property type="protein sequence ID" value="OWZ08838.1"/>
    <property type="molecule type" value="Genomic_DNA"/>
</dbReference>
<evidence type="ECO:0000313" key="3">
    <source>
        <dbReference type="Proteomes" id="UP000198211"/>
    </source>
</evidence>
<protein>
    <submittedName>
        <fullName evidence="2">Reverse transcriptase</fullName>
    </submittedName>
</protein>
<gene>
    <name evidence="2" type="ORF">PHMEG_00018557</name>
</gene>
<evidence type="ECO:0000256" key="1">
    <source>
        <dbReference type="SAM" id="MobiDB-lite"/>
    </source>
</evidence>
<sequence>MRWLSLSAEYNFVVHYKPGPTNILADALSRRSAYVQSGRHAIEGITAVEVTAISPFCESIVSAYEADASCSEMIKYLRDPSDTVHRQLSPRSRARIDHYALDDSPVGLRRRSPGFPTRLRPAG</sequence>